<keyword evidence="3" id="KW-1185">Reference proteome</keyword>
<comment type="caution">
    <text evidence="2">The sequence shown here is derived from an EMBL/GenBank/DDBJ whole genome shotgun (WGS) entry which is preliminary data.</text>
</comment>
<feature type="compositionally biased region" description="Acidic residues" evidence="1">
    <location>
        <begin position="39"/>
        <end position="50"/>
    </location>
</feature>
<reference evidence="2 3" key="1">
    <citation type="submission" date="2017-11" db="EMBL/GenBank/DDBJ databases">
        <title>Comparitive Functional Genomics of Dry Heat Resistant strains isolated from the Viking Spacecraft.</title>
        <authorList>
            <person name="Seuylemezian A."/>
            <person name="Cooper K."/>
            <person name="Vaishampayan P."/>
        </authorList>
    </citation>
    <scope>NUCLEOTIDE SEQUENCE [LARGE SCALE GENOMIC DNA]</scope>
    <source>
        <strain evidence="2 3">V1-29</strain>
    </source>
</reference>
<feature type="region of interest" description="Disordered" evidence="1">
    <location>
        <begin position="1"/>
        <end position="66"/>
    </location>
</feature>
<name>A0A2N5M6R1_9BACI</name>
<dbReference type="EMBL" id="PGUY01000031">
    <property type="protein sequence ID" value="PLT29983.1"/>
    <property type="molecule type" value="Genomic_DNA"/>
</dbReference>
<evidence type="ECO:0000313" key="2">
    <source>
        <dbReference type="EMBL" id="PLT29983.1"/>
    </source>
</evidence>
<gene>
    <name evidence="2" type="ORF">CUU66_10305</name>
</gene>
<accession>A0A2N5M6R1</accession>
<protein>
    <submittedName>
        <fullName evidence="2">Uncharacterized protein</fullName>
    </submittedName>
</protein>
<feature type="compositionally biased region" description="Basic and acidic residues" evidence="1">
    <location>
        <begin position="28"/>
        <end position="38"/>
    </location>
</feature>
<dbReference type="AlphaFoldDB" id="A0A2N5M6R1"/>
<evidence type="ECO:0000313" key="3">
    <source>
        <dbReference type="Proteomes" id="UP000234748"/>
    </source>
</evidence>
<proteinExistence type="predicted"/>
<sequence length="66" mass="7446">MTVLLSFGIVSGCNSADNNEPDPSEEPSEQHQQDKNNDADDNEPDPTEEPSEQKQQENEQKEEENE</sequence>
<dbReference type="Proteomes" id="UP000234748">
    <property type="component" value="Unassembled WGS sequence"/>
</dbReference>
<organism evidence="2 3">
    <name type="scientific">Peribacillus deserti</name>
    <dbReference type="NCBI Taxonomy" id="673318"/>
    <lineage>
        <taxon>Bacteria</taxon>
        <taxon>Bacillati</taxon>
        <taxon>Bacillota</taxon>
        <taxon>Bacilli</taxon>
        <taxon>Bacillales</taxon>
        <taxon>Bacillaceae</taxon>
        <taxon>Peribacillus</taxon>
    </lineage>
</organism>
<evidence type="ECO:0000256" key="1">
    <source>
        <dbReference type="SAM" id="MobiDB-lite"/>
    </source>
</evidence>